<dbReference type="InterPro" id="IPR010982">
    <property type="entry name" value="Lambda_DNA-bd_dom_sf"/>
</dbReference>
<dbReference type="AlphaFoldDB" id="A0A941DJU2"/>
<proteinExistence type="predicted"/>
<gene>
    <name evidence="2" type="ORF">KDM89_08175</name>
</gene>
<dbReference type="InterPro" id="IPR001387">
    <property type="entry name" value="Cro/C1-type_HTH"/>
</dbReference>
<feature type="domain" description="HTH cro/C1-type" evidence="1">
    <location>
        <begin position="63"/>
        <end position="110"/>
    </location>
</feature>
<accession>A0A941DJU2</accession>
<dbReference type="EMBL" id="JAGSPN010000005">
    <property type="protein sequence ID" value="MBR7782113.1"/>
    <property type="molecule type" value="Genomic_DNA"/>
</dbReference>
<sequence>MNSSEIKLCPLFMLDFITKKITKKLCKYLIINIFSQFYSNKYKIQDNNFFLKIEKMTPFSVFIQDLCRSRQMRQKELAYLIGVDPSYLSALAGGRKGIPGIAIVSKLEEAAKLTNEEKIALQESIKFSKMRYSMPVQADPRVYEMVWKIFDSVSHLKPAQINAISEVLKL</sequence>
<dbReference type="Proteomes" id="UP000680067">
    <property type="component" value="Unassembled WGS sequence"/>
</dbReference>
<dbReference type="SUPFAM" id="SSF47413">
    <property type="entry name" value="lambda repressor-like DNA-binding domains"/>
    <property type="match status" value="1"/>
</dbReference>
<evidence type="ECO:0000259" key="1">
    <source>
        <dbReference type="PROSITE" id="PS50943"/>
    </source>
</evidence>
<reference evidence="2" key="1">
    <citation type="submission" date="2021-04" db="EMBL/GenBank/DDBJ databases">
        <title>novel species isolated from subtropical streams in China.</title>
        <authorList>
            <person name="Lu H."/>
        </authorList>
    </citation>
    <scope>NUCLEOTIDE SEQUENCE</scope>
    <source>
        <strain evidence="2">LFS511W</strain>
    </source>
</reference>
<name>A0A941DJU2_9BURK</name>
<dbReference type="CDD" id="cd00093">
    <property type="entry name" value="HTH_XRE"/>
    <property type="match status" value="1"/>
</dbReference>
<organism evidence="2 3">
    <name type="scientific">Undibacterium luofuense</name>
    <dbReference type="NCBI Taxonomy" id="2828733"/>
    <lineage>
        <taxon>Bacteria</taxon>
        <taxon>Pseudomonadati</taxon>
        <taxon>Pseudomonadota</taxon>
        <taxon>Betaproteobacteria</taxon>
        <taxon>Burkholderiales</taxon>
        <taxon>Oxalobacteraceae</taxon>
        <taxon>Undibacterium</taxon>
    </lineage>
</organism>
<evidence type="ECO:0000313" key="2">
    <source>
        <dbReference type="EMBL" id="MBR7782113.1"/>
    </source>
</evidence>
<protein>
    <submittedName>
        <fullName evidence="2">Helix-turn-helix domain-containing protein</fullName>
    </submittedName>
</protein>
<keyword evidence="3" id="KW-1185">Reference proteome</keyword>
<dbReference type="PROSITE" id="PS50943">
    <property type="entry name" value="HTH_CROC1"/>
    <property type="match status" value="1"/>
</dbReference>
<dbReference type="GO" id="GO:0003677">
    <property type="term" value="F:DNA binding"/>
    <property type="evidence" value="ECO:0007669"/>
    <property type="project" value="InterPro"/>
</dbReference>
<dbReference type="RefSeq" id="WP_212687461.1">
    <property type="nucleotide sequence ID" value="NZ_JAGSPN010000005.1"/>
</dbReference>
<dbReference type="Gene3D" id="1.10.260.40">
    <property type="entry name" value="lambda repressor-like DNA-binding domains"/>
    <property type="match status" value="1"/>
</dbReference>
<evidence type="ECO:0000313" key="3">
    <source>
        <dbReference type="Proteomes" id="UP000680067"/>
    </source>
</evidence>
<dbReference type="SMART" id="SM00530">
    <property type="entry name" value="HTH_XRE"/>
    <property type="match status" value="1"/>
</dbReference>
<comment type="caution">
    <text evidence="2">The sequence shown here is derived from an EMBL/GenBank/DDBJ whole genome shotgun (WGS) entry which is preliminary data.</text>
</comment>